<evidence type="ECO:0000313" key="2">
    <source>
        <dbReference type="EMBL" id="KAG2216237.1"/>
    </source>
</evidence>
<keyword evidence="3" id="KW-1185">Reference proteome</keyword>
<comment type="caution">
    <text evidence="2">The sequence shown here is derived from an EMBL/GenBank/DDBJ whole genome shotgun (WGS) entry which is preliminary data.</text>
</comment>
<organism evidence="2 3">
    <name type="scientific">Circinella minor</name>
    <dbReference type="NCBI Taxonomy" id="1195481"/>
    <lineage>
        <taxon>Eukaryota</taxon>
        <taxon>Fungi</taxon>
        <taxon>Fungi incertae sedis</taxon>
        <taxon>Mucoromycota</taxon>
        <taxon>Mucoromycotina</taxon>
        <taxon>Mucoromycetes</taxon>
        <taxon>Mucorales</taxon>
        <taxon>Lichtheimiaceae</taxon>
        <taxon>Circinella</taxon>
    </lineage>
</organism>
<reference evidence="2 3" key="1">
    <citation type="submission" date="2020-12" db="EMBL/GenBank/DDBJ databases">
        <title>Metabolic potential, ecology and presence of endohyphal bacteria is reflected in genomic diversity of Mucoromycotina.</title>
        <authorList>
            <person name="Muszewska A."/>
            <person name="Okrasinska A."/>
            <person name="Steczkiewicz K."/>
            <person name="Drgas O."/>
            <person name="Orlowska M."/>
            <person name="Perlinska-Lenart U."/>
            <person name="Aleksandrzak-Piekarczyk T."/>
            <person name="Szatraj K."/>
            <person name="Zielenkiewicz U."/>
            <person name="Pilsyk S."/>
            <person name="Malc E."/>
            <person name="Mieczkowski P."/>
            <person name="Kruszewska J.S."/>
            <person name="Biernat P."/>
            <person name="Pawlowska J."/>
        </authorList>
    </citation>
    <scope>NUCLEOTIDE SEQUENCE [LARGE SCALE GENOMIC DNA]</scope>
    <source>
        <strain evidence="2 3">CBS 142.35</strain>
    </source>
</reference>
<sequence>MSQDNVGQLLTSFVQATTESTSVIKGGFKKVMDGLKVLNENQAEFESELSSQLNHILLALERQGKDIESVKEQLEKGAITSRFEYPQVEEEENPFAGERIKHVTYSDLDKQIRLEAEKRLEELVGDQYPLAACCESWGARLIMRKAFFRCKDRKAVNKASLRVDENSADVERKEFSVALTSEGDQIENLSNDDISDVVHSNTDAGNEEQETNNNKLMNLETELSEMEEEASDNDDDRFLTSTCDHLLSIMSKTDESLQNLSTIIRGNDKENGTSKLNNRKRPRLENDEGSSSMESSSSNKNDNLPVRRKVGRPKKIGGKGKSVATTPSVKTDRRSSRKQQD</sequence>
<dbReference type="OrthoDB" id="2264760at2759"/>
<evidence type="ECO:0000313" key="3">
    <source>
        <dbReference type="Proteomes" id="UP000646827"/>
    </source>
</evidence>
<dbReference type="Proteomes" id="UP000646827">
    <property type="component" value="Unassembled WGS sequence"/>
</dbReference>
<protein>
    <submittedName>
        <fullName evidence="2">Uncharacterized protein</fullName>
    </submittedName>
</protein>
<feature type="compositionally biased region" description="Polar residues" evidence="1">
    <location>
        <begin position="189"/>
        <end position="204"/>
    </location>
</feature>
<dbReference type="EMBL" id="JAEPRB010000435">
    <property type="protein sequence ID" value="KAG2216237.1"/>
    <property type="molecule type" value="Genomic_DNA"/>
</dbReference>
<accession>A0A8H7RU25</accession>
<dbReference type="AlphaFoldDB" id="A0A8H7RU25"/>
<evidence type="ECO:0000256" key="1">
    <source>
        <dbReference type="SAM" id="MobiDB-lite"/>
    </source>
</evidence>
<feature type="region of interest" description="Disordered" evidence="1">
    <location>
        <begin position="189"/>
        <end position="215"/>
    </location>
</feature>
<proteinExistence type="predicted"/>
<name>A0A8H7RU25_9FUNG</name>
<feature type="region of interest" description="Disordered" evidence="1">
    <location>
        <begin position="262"/>
        <end position="341"/>
    </location>
</feature>
<feature type="compositionally biased region" description="Basic and acidic residues" evidence="1">
    <location>
        <begin position="330"/>
        <end position="341"/>
    </location>
</feature>
<gene>
    <name evidence="2" type="ORF">INT45_002779</name>
</gene>
<feature type="compositionally biased region" description="Basic residues" evidence="1">
    <location>
        <begin position="306"/>
        <end position="318"/>
    </location>
</feature>